<comment type="caution">
    <text evidence="2">The sequence shown here is derived from an EMBL/GenBank/DDBJ whole genome shotgun (WGS) entry which is preliminary data.</text>
</comment>
<proteinExistence type="predicted"/>
<sequence>MDIKSKILEVLSLGHLMSLATLDDGGPWVADVVYVYDEDFSIYWMSDPEVRHSKAILKNAQVAGTITISNKSKEPNLGIQFSGKAEKIDGPRYDLAIKHLAKRGYPEPKETDDILQGDSWYVLRPRQQIDLIDEENYGYDKKSLEL</sequence>
<dbReference type="EMBL" id="MHVI01000016">
    <property type="protein sequence ID" value="OHA91484.1"/>
    <property type="molecule type" value="Genomic_DNA"/>
</dbReference>
<dbReference type="Pfam" id="PF01243">
    <property type="entry name" value="PNPOx_N"/>
    <property type="match status" value="1"/>
</dbReference>
<protein>
    <recommendedName>
        <fullName evidence="1">Pyridoxamine 5'-phosphate oxidase N-terminal domain-containing protein</fullName>
    </recommendedName>
</protein>
<gene>
    <name evidence="2" type="ORF">A2665_00275</name>
</gene>
<organism evidence="2 3">
    <name type="scientific">Candidatus Zambryskibacteria bacterium RIFCSPHIGHO2_01_FULL_46_30</name>
    <dbReference type="NCBI Taxonomy" id="1802739"/>
    <lineage>
        <taxon>Bacteria</taxon>
        <taxon>Candidatus Zambryskiibacteriota</taxon>
    </lineage>
</organism>
<name>A0A1G2T2K8_9BACT</name>
<evidence type="ECO:0000259" key="1">
    <source>
        <dbReference type="Pfam" id="PF01243"/>
    </source>
</evidence>
<dbReference type="SUPFAM" id="SSF50475">
    <property type="entry name" value="FMN-binding split barrel"/>
    <property type="match status" value="1"/>
</dbReference>
<dbReference type="InterPro" id="IPR012349">
    <property type="entry name" value="Split_barrel_FMN-bd"/>
</dbReference>
<reference evidence="2 3" key="1">
    <citation type="journal article" date="2016" name="Nat. Commun.">
        <title>Thousands of microbial genomes shed light on interconnected biogeochemical processes in an aquifer system.</title>
        <authorList>
            <person name="Anantharaman K."/>
            <person name="Brown C.T."/>
            <person name="Hug L.A."/>
            <person name="Sharon I."/>
            <person name="Castelle C.J."/>
            <person name="Probst A.J."/>
            <person name="Thomas B.C."/>
            <person name="Singh A."/>
            <person name="Wilkins M.J."/>
            <person name="Karaoz U."/>
            <person name="Brodie E.L."/>
            <person name="Williams K.H."/>
            <person name="Hubbard S.S."/>
            <person name="Banfield J.F."/>
        </authorList>
    </citation>
    <scope>NUCLEOTIDE SEQUENCE [LARGE SCALE GENOMIC DNA]</scope>
</reference>
<evidence type="ECO:0000313" key="3">
    <source>
        <dbReference type="Proteomes" id="UP000177746"/>
    </source>
</evidence>
<dbReference type="Proteomes" id="UP000177746">
    <property type="component" value="Unassembled WGS sequence"/>
</dbReference>
<dbReference type="AlphaFoldDB" id="A0A1G2T2K8"/>
<evidence type="ECO:0000313" key="2">
    <source>
        <dbReference type="EMBL" id="OHA91484.1"/>
    </source>
</evidence>
<feature type="domain" description="Pyridoxamine 5'-phosphate oxidase N-terminal" evidence="1">
    <location>
        <begin position="4"/>
        <end position="102"/>
    </location>
</feature>
<accession>A0A1G2T2K8</accession>
<dbReference type="Gene3D" id="2.30.110.10">
    <property type="entry name" value="Electron Transport, Fmn-binding Protein, Chain A"/>
    <property type="match status" value="1"/>
</dbReference>
<dbReference type="InterPro" id="IPR011576">
    <property type="entry name" value="Pyridox_Oxase_N"/>
</dbReference>